<proteinExistence type="inferred from homology"/>
<keyword evidence="2" id="KW-0159">Chromosome partition</keyword>
<dbReference type="InterPro" id="IPR039796">
    <property type="entry name" value="MIP18"/>
</dbReference>
<dbReference type="GO" id="GO:0051604">
    <property type="term" value="P:protein maturation"/>
    <property type="evidence" value="ECO:0007669"/>
    <property type="project" value="InterPro"/>
</dbReference>
<feature type="domain" description="Autophagy-related protein 13 N-terminal" evidence="5">
    <location>
        <begin position="175"/>
        <end position="287"/>
    </location>
</feature>
<dbReference type="InterPro" id="IPR036570">
    <property type="entry name" value="HORMA_dom_sf"/>
</dbReference>
<feature type="domain" description="MIP18 family-like" evidence="4">
    <location>
        <begin position="44"/>
        <end position="106"/>
    </location>
</feature>
<dbReference type="PANTHER" id="PTHR12377">
    <property type="entry name" value="CYTOSOLIC IRON-SULFUR ASSEMBLY COMPONENT 2B-RELATED"/>
    <property type="match status" value="1"/>
</dbReference>
<comment type="similarity">
    <text evidence="3">Belongs to the ATG13 family. Metazoan subfamily.</text>
</comment>
<sequence length="502" mass="57631">MISFFSKLSLNNAQKSPIEVAQPAYMEKSATLQELGYKDENDLRETIYDYLRTIRDPEKPSTLEDLKVVYEEGIFVKEPTADKVPVVRVEYNPTVPHCSLATLIGLCIRIKIQRSIHHPVKLDIYIKKGAHTTEDENTDWFNLQIPDSSEVNQATKNALPSDKVLETIRSQLHVEISVQTEDGDEMVLELWTLGLDETQFDTSLKAMNTVYFRMGILLKSLITITRITPAYHLSRKQRTESFTIFYRVYNGEPKLKALGESVKKIQAGMLKTPLGGICFSVAYRTNFSISPNKSEKNKTLLLKSDHFELSPKHVIFESKKKKEPKEKESNNIKPIDLNKPLRLAAFVDELILQKTFEDFFSKYPIPKCRYLPVTTKDTPALTKSTRDLDVTPISKSPTSLELPPRKFAGFRHELEPPLKLLHFPFADNHPIRELAEFYKDFFNAPHLQLSEDMSVSNRTDLNEEMDVANDDLSKDLEHYENSFLEFDELLAEMCRSAEWSGN</sequence>
<dbReference type="InterPro" id="IPR034904">
    <property type="entry name" value="FSCA_dom_sf"/>
</dbReference>
<comment type="similarity">
    <text evidence="1">Belongs to the MIP18 family.</text>
</comment>
<comment type="caution">
    <text evidence="6">The sequence shown here is derived from an EMBL/GenBank/DDBJ whole genome shotgun (WGS) entry which is preliminary data.</text>
</comment>
<evidence type="ECO:0000256" key="2">
    <source>
        <dbReference type="ARBA" id="ARBA00022829"/>
    </source>
</evidence>
<name>A0A0L7KI75_OPEBR</name>
<dbReference type="InterPro" id="IPR018731">
    <property type="entry name" value="Atg13_N"/>
</dbReference>
<reference evidence="6 7" key="1">
    <citation type="journal article" date="2015" name="Genome Biol. Evol.">
        <title>The genome of winter moth (Operophtera brumata) provides a genomic perspective on sexual dimorphism and phenology.</title>
        <authorList>
            <person name="Derks M.F."/>
            <person name="Smit S."/>
            <person name="Salis L."/>
            <person name="Schijlen E."/>
            <person name="Bossers A."/>
            <person name="Mateman C."/>
            <person name="Pijl A.S."/>
            <person name="de Ridder D."/>
            <person name="Groenen M.A."/>
            <person name="Visser M.E."/>
            <person name="Megens H.J."/>
        </authorList>
    </citation>
    <scope>NUCLEOTIDE SEQUENCE [LARGE SCALE GENOMIC DNA]</scope>
    <source>
        <strain evidence="6">WM2013NL</strain>
        <tissue evidence="6">Head and thorax</tissue>
    </source>
</reference>
<dbReference type="Pfam" id="PF10033">
    <property type="entry name" value="ATG13"/>
    <property type="match status" value="1"/>
</dbReference>
<keyword evidence="7" id="KW-1185">Reference proteome</keyword>
<evidence type="ECO:0000313" key="6">
    <source>
        <dbReference type="EMBL" id="KOB63047.1"/>
    </source>
</evidence>
<dbReference type="SUPFAM" id="SSF117916">
    <property type="entry name" value="Fe-S cluster assembly (FSCA) domain-like"/>
    <property type="match status" value="1"/>
</dbReference>
<protein>
    <recommendedName>
        <fullName evidence="3">Autophagy-related protein 13</fullName>
    </recommendedName>
</protein>
<evidence type="ECO:0000256" key="3">
    <source>
        <dbReference type="RuleBase" id="RU361214"/>
    </source>
</evidence>
<dbReference type="AlphaFoldDB" id="A0A0L7KI75"/>
<dbReference type="Gene3D" id="3.30.900.10">
    <property type="entry name" value="HORMA domain"/>
    <property type="match status" value="1"/>
</dbReference>
<keyword evidence="3" id="KW-0072">Autophagy</keyword>
<dbReference type="GO" id="GO:1990316">
    <property type="term" value="C:Atg1/ULK1 kinase complex"/>
    <property type="evidence" value="ECO:0007669"/>
    <property type="project" value="InterPro"/>
</dbReference>
<accession>A0A0L7KI75</accession>
<evidence type="ECO:0000259" key="4">
    <source>
        <dbReference type="Pfam" id="PF01883"/>
    </source>
</evidence>
<dbReference type="STRING" id="104452.A0A0L7KI75"/>
<dbReference type="FunFam" id="3.30.300.130:FF:000004">
    <property type="entry name" value="cytosolic iron-sulfur assembly component 2A"/>
    <property type="match status" value="1"/>
</dbReference>
<dbReference type="Pfam" id="PF01883">
    <property type="entry name" value="FeS_assembly_P"/>
    <property type="match status" value="1"/>
</dbReference>
<organism evidence="6 7">
    <name type="scientific">Operophtera brumata</name>
    <name type="common">Winter moth</name>
    <name type="synonym">Phalaena brumata</name>
    <dbReference type="NCBI Taxonomy" id="104452"/>
    <lineage>
        <taxon>Eukaryota</taxon>
        <taxon>Metazoa</taxon>
        <taxon>Ecdysozoa</taxon>
        <taxon>Arthropoda</taxon>
        <taxon>Hexapoda</taxon>
        <taxon>Insecta</taxon>
        <taxon>Pterygota</taxon>
        <taxon>Neoptera</taxon>
        <taxon>Endopterygota</taxon>
        <taxon>Lepidoptera</taxon>
        <taxon>Glossata</taxon>
        <taxon>Ditrysia</taxon>
        <taxon>Geometroidea</taxon>
        <taxon>Geometridae</taxon>
        <taxon>Larentiinae</taxon>
        <taxon>Operophtera</taxon>
    </lineage>
</organism>
<evidence type="ECO:0000313" key="7">
    <source>
        <dbReference type="Proteomes" id="UP000037510"/>
    </source>
</evidence>
<dbReference type="GO" id="GO:0007059">
    <property type="term" value="P:chromosome segregation"/>
    <property type="evidence" value="ECO:0007669"/>
    <property type="project" value="UniProtKB-KW"/>
</dbReference>
<dbReference type="InterPro" id="IPR002744">
    <property type="entry name" value="MIP18-like"/>
</dbReference>
<evidence type="ECO:0000259" key="5">
    <source>
        <dbReference type="Pfam" id="PF10033"/>
    </source>
</evidence>
<dbReference type="GO" id="GO:0006914">
    <property type="term" value="P:autophagy"/>
    <property type="evidence" value="ECO:0007669"/>
    <property type="project" value="UniProtKB-KW"/>
</dbReference>
<evidence type="ECO:0000256" key="1">
    <source>
        <dbReference type="ARBA" id="ARBA00010381"/>
    </source>
</evidence>
<gene>
    <name evidence="6" type="ORF">OBRU01_24962</name>
</gene>
<dbReference type="EMBL" id="JTDY01009683">
    <property type="protein sequence ID" value="KOB63047.1"/>
    <property type="molecule type" value="Genomic_DNA"/>
</dbReference>
<dbReference type="PANTHER" id="PTHR12377:SF2">
    <property type="entry name" value="CYTOSOLIC IRON-SULFUR ASSEMBLY COMPONENT 2A"/>
    <property type="match status" value="1"/>
</dbReference>
<dbReference type="Proteomes" id="UP000037510">
    <property type="component" value="Unassembled WGS sequence"/>
</dbReference>